<gene>
    <name evidence="1" type="ORF">MONAX_5E000023</name>
</gene>
<dbReference type="EMBL" id="CABDUW010000939">
    <property type="protein sequence ID" value="VTJ77057.1"/>
    <property type="molecule type" value="Genomic_DNA"/>
</dbReference>
<feature type="non-terminal residue" evidence="1">
    <location>
        <position position="1"/>
    </location>
</feature>
<protein>
    <submittedName>
        <fullName evidence="1">Uncharacterized protein</fullName>
    </submittedName>
</protein>
<feature type="non-terminal residue" evidence="1">
    <location>
        <position position="101"/>
    </location>
</feature>
<organism evidence="1 2">
    <name type="scientific">Marmota monax</name>
    <name type="common">Woodchuck</name>
    <dbReference type="NCBI Taxonomy" id="9995"/>
    <lineage>
        <taxon>Eukaryota</taxon>
        <taxon>Metazoa</taxon>
        <taxon>Chordata</taxon>
        <taxon>Craniata</taxon>
        <taxon>Vertebrata</taxon>
        <taxon>Euteleostomi</taxon>
        <taxon>Mammalia</taxon>
        <taxon>Eutheria</taxon>
        <taxon>Euarchontoglires</taxon>
        <taxon>Glires</taxon>
        <taxon>Rodentia</taxon>
        <taxon>Sciuromorpha</taxon>
        <taxon>Sciuridae</taxon>
        <taxon>Xerinae</taxon>
        <taxon>Marmotini</taxon>
        <taxon>Marmota</taxon>
    </lineage>
</organism>
<evidence type="ECO:0000313" key="2">
    <source>
        <dbReference type="Proteomes" id="UP000335636"/>
    </source>
</evidence>
<accession>A0A5E4C554</accession>
<comment type="caution">
    <text evidence="1">The sequence shown here is derived from an EMBL/GenBank/DDBJ whole genome shotgun (WGS) entry which is preliminary data.</text>
</comment>
<keyword evidence="2" id="KW-1185">Reference proteome</keyword>
<dbReference type="AlphaFoldDB" id="A0A5E4C554"/>
<dbReference type="Proteomes" id="UP000335636">
    <property type="component" value="Unassembled WGS sequence"/>
</dbReference>
<name>A0A5E4C554_MARMO</name>
<proteinExistence type="predicted"/>
<reference evidence="1" key="1">
    <citation type="submission" date="2019-04" db="EMBL/GenBank/DDBJ databases">
        <authorList>
            <person name="Alioto T."/>
            <person name="Alioto T."/>
        </authorList>
    </citation>
    <scope>NUCLEOTIDE SEQUENCE [LARGE SCALE GENOMIC DNA]</scope>
</reference>
<sequence length="101" mass="10974">GHLWTHPRLWGEMELAQKWRSCRVQSRGARCGSMGRIGQQCTHCSEVSLQRGGKVAVDEGGCSMGRSGYNAASWCCHTHGPGSLGEVVGGTLLWVLEEDMD</sequence>
<evidence type="ECO:0000313" key="1">
    <source>
        <dbReference type="EMBL" id="VTJ77057.1"/>
    </source>
</evidence>